<evidence type="ECO:0000256" key="2">
    <source>
        <dbReference type="ARBA" id="ARBA00022448"/>
    </source>
</evidence>
<keyword evidence="5 7" id="KW-1133">Transmembrane helix</keyword>
<dbReference type="Pfam" id="PF00528">
    <property type="entry name" value="BPD_transp_1"/>
    <property type="match status" value="1"/>
</dbReference>
<dbReference type="AlphaFoldDB" id="A0A9D1YAS4"/>
<feature type="transmembrane region" description="Helical" evidence="7">
    <location>
        <begin position="173"/>
        <end position="192"/>
    </location>
</feature>
<keyword evidence="6 7" id="KW-0472">Membrane</keyword>
<keyword evidence="3" id="KW-1003">Cell membrane</keyword>
<feature type="transmembrane region" description="Helical" evidence="7">
    <location>
        <begin position="281"/>
        <end position="302"/>
    </location>
</feature>
<organism evidence="9 10">
    <name type="scientific">Candidatus Flavonifractor merdigallinarum</name>
    <dbReference type="NCBI Taxonomy" id="2838589"/>
    <lineage>
        <taxon>Bacteria</taxon>
        <taxon>Bacillati</taxon>
        <taxon>Bacillota</taxon>
        <taxon>Clostridia</taxon>
        <taxon>Eubacteriales</taxon>
        <taxon>Oscillospiraceae</taxon>
        <taxon>Flavonifractor</taxon>
    </lineage>
</organism>
<feature type="transmembrane region" description="Helical" evidence="7">
    <location>
        <begin position="111"/>
        <end position="137"/>
    </location>
</feature>
<dbReference type="InterPro" id="IPR035906">
    <property type="entry name" value="MetI-like_sf"/>
</dbReference>
<dbReference type="SUPFAM" id="SSF161098">
    <property type="entry name" value="MetI-like"/>
    <property type="match status" value="1"/>
</dbReference>
<dbReference type="Pfam" id="PF12911">
    <property type="entry name" value="OppC_N"/>
    <property type="match status" value="1"/>
</dbReference>
<gene>
    <name evidence="9" type="ORF">H9841_12100</name>
</gene>
<reference evidence="9" key="1">
    <citation type="journal article" date="2021" name="PeerJ">
        <title>Extensive microbial diversity within the chicken gut microbiome revealed by metagenomics and culture.</title>
        <authorList>
            <person name="Gilroy R."/>
            <person name="Ravi A."/>
            <person name="Getino M."/>
            <person name="Pursley I."/>
            <person name="Horton D.L."/>
            <person name="Alikhan N.F."/>
            <person name="Baker D."/>
            <person name="Gharbi K."/>
            <person name="Hall N."/>
            <person name="Watson M."/>
            <person name="Adriaenssens E.M."/>
            <person name="Foster-Nyarko E."/>
            <person name="Jarju S."/>
            <person name="Secka A."/>
            <person name="Antonio M."/>
            <person name="Oren A."/>
            <person name="Chaudhuri R.R."/>
            <person name="La Ragione R."/>
            <person name="Hildebrand F."/>
            <person name="Pallen M.J."/>
        </authorList>
    </citation>
    <scope>NUCLEOTIDE SEQUENCE</scope>
    <source>
        <strain evidence="9">ChiBcec16_6824</strain>
    </source>
</reference>
<evidence type="ECO:0000259" key="8">
    <source>
        <dbReference type="PROSITE" id="PS50928"/>
    </source>
</evidence>
<feature type="domain" description="ABC transmembrane type-1" evidence="8">
    <location>
        <begin position="109"/>
        <end position="299"/>
    </location>
</feature>
<protein>
    <submittedName>
        <fullName evidence="9">ABC transporter permease</fullName>
    </submittedName>
</protein>
<dbReference type="EMBL" id="DXDX01000218">
    <property type="protein sequence ID" value="HIY22628.1"/>
    <property type="molecule type" value="Genomic_DNA"/>
</dbReference>
<evidence type="ECO:0000256" key="3">
    <source>
        <dbReference type="ARBA" id="ARBA00022475"/>
    </source>
</evidence>
<dbReference type="PANTHER" id="PTHR43386">
    <property type="entry name" value="OLIGOPEPTIDE TRANSPORT SYSTEM PERMEASE PROTEIN APPC"/>
    <property type="match status" value="1"/>
</dbReference>
<keyword evidence="2 7" id="KW-0813">Transport</keyword>
<feature type="transmembrane region" description="Helical" evidence="7">
    <location>
        <begin position="223"/>
        <end position="244"/>
    </location>
</feature>
<evidence type="ECO:0000256" key="5">
    <source>
        <dbReference type="ARBA" id="ARBA00022989"/>
    </source>
</evidence>
<dbReference type="GO" id="GO:0055085">
    <property type="term" value="P:transmembrane transport"/>
    <property type="evidence" value="ECO:0007669"/>
    <property type="project" value="InterPro"/>
</dbReference>
<proteinExistence type="inferred from homology"/>
<keyword evidence="4 7" id="KW-0812">Transmembrane</keyword>
<dbReference type="CDD" id="cd06261">
    <property type="entry name" value="TM_PBP2"/>
    <property type="match status" value="1"/>
</dbReference>
<feature type="transmembrane region" description="Helical" evidence="7">
    <location>
        <begin position="48"/>
        <end position="69"/>
    </location>
</feature>
<sequence>MDEAMVKQPIPKEKFKVIGTDDFSGEVIARPQIGYWKDAWRRFRENKIATVSLVVLLLMIIMVIVGPYINGINFEDIDQGAINQGPSAEHWFGTDALGRDLFSRVWQAGRVSIAIGVAGALISTVVGCLYGGVAAYFGGAVDTILMRIVEVLFSIPYLLIVILISVITESHSIFTLMLALTLTGWCNTARLVRGQMMQLKNQEFVLAANALGVSPWKIIIKHLLPNTLGVILVAITFDIPGYIFSEAFLSYLGLGIQAPNTSWGALASAAQQTFAFYPYQMFFPALLIALTMLSFTLLGDGLRDALDPKLRK</sequence>
<evidence type="ECO:0000313" key="9">
    <source>
        <dbReference type="EMBL" id="HIY22628.1"/>
    </source>
</evidence>
<dbReference type="GO" id="GO:0005886">
    <property type="term" value="C:plasma membrane"/>
    <property type="evidence" value="ECO:0007669"/>
    <property type="project" value="UniProtKB-SubCell"/>
</dbReference>
<evidence type="ECO:0000256" key="4">
    <source>
        <dbReference type="ARBA" id="ARBA00022692"/>
    </source>
</evidence>
<dbReference type="InterPro" id="IPR050366">
    <property type="entry name" value="BP-dependent_transpt_permease"/>
</dbReference>
<evidence type="ECO:0000256" key="6">
    <source>
        <dbReference type="ARBA" id="ARBA00023136"/>
    </source>
</evidence>
<evidence type="ECO:0000313" key="10">
    <source>
        <dbReference type="Proteomes" id="UP000823868"/>
    </source>
</evidence>
<comment type="subcellular location">
    <subcellularLocation>
        <location evidence="1 7">Cell membrane</location>
        <topology evidence="1 7">Multi-pass membrane protein</topology>
    </subcellularLocation>
</comment>
<comment type="similarity">
    <text evidence="7">Belongs to the binding-protein-dependent transport system permease family.</text>
</comment>
<feature type="transmembrane region" description="Helical" evidence="7">
    <location>
        <begin position="144"/>
        <end position="167"/>
    </location>
</feature>
<dbReference type="InterPro" id="IPR000515">
    <property type="entry name" value="MetI-like"/>
</dbReference>
<dbReference type="InterPro" id="IPR025966">
    <property type="entry name" value="OppC_N"/>
</dbReference>
<comment type="caution">
    <text evidence="9">The sequence shown here is derived from an EMBL/GenBank/DDBJ whole genome shotgun (WGS) entry which is preliminary data.</text>
</comment>
<reference evidence="9" key="2">
    <citation type="submission" date="2021-04" db="EMBL/GenBank/DDBJ databases">
        <authorList>
            <person name="Gilroy R."/>
        </authorList>
    </citation>
    <scope>NUCLEOTIDE SEQUENCE</scope>
    <source>
        <strain evidence="9">ChiBcec16_6824</strain>
    </source>
</reference>
<dbReference type="PANTHER" id="PTHR43386:SF22">
    <property type="entry name" value="OLIGOPEPTIDE TRANSPORT SYSTEM PERMEASE PROTEIN OPPC"/>
    <property type="match status" value="1"/>
</dbReference>
<evidence type="ECO:0000256" key="7">
    <source>
        <dbReference type="RuleBase" id="RU363032"/>
    </source>
</evidence>
<dbReference type="Proteomes" id="UP000823868">
    <property type="component" value="Unassembled WGS sequence"/>
</dbReference>
<evidence type="ECO:0000256" key="1">
    <source>
        <dbReference type="ARBA" id="ARBA00004651"/>
    </source>
</evidence>
<dbReference type="PROSITE" id="PS50928">
    <property type="entry name" value="ABC_TM1"/>
    <property type="match status" value="1"/>
</dbReference>
<dbReference type="Gene3D" id="1.10.3720.10">
    <property type="entry name" value="MetI-like"/>
    <property type="match status" value="1"/>
</dbReference>
<name>A0A9D1YAS4_9FIRM</name>
<accession>A0A9D1YAS4</accession>